<gene>
    <name evidence="1" type="ORF">DFA_00318</name>
</gene>
<dbReference type="InterPro" id="IPR002110">
    <property type="entry name" value="Ankyrin_rpt"/>
</dbReference>
<dbReference type="PANTHER" id="PTHR46586:SF3">
    <property type="entry name" value="ANKYRIN REPEAT-CONTAINING PROTEIN"/>
    <property type="match status" value="1"/>
</dbReference>
<dbReference type="PANTHER" id="PTHR46586">
    <property type="entry name" value="ANKYRIN REPEAT-CONTAINING PROTEIN"/>
    <property type="match status" value="1"/>
</dbReference>
<evidence type="ECO:0000313" key="1">
    <source>
        <dbReference type="EMBL" id="EGG19740.1"/>
    </source>
</evidence>
<dbReference type="Proteomes" id="UP000007797">
    <property type="component" value="Unassembled WGS sequence"/>
</dbReference>
<proteinExistence type="predicted"/>
<dbReference type="Gene3D" id="1.25.40.20">
    <property type="entry name" value="Ankyrin repeat-containing domain"/>
    <property type="match status" value="1"/>
</dbReference>
<keyword evidence="2" id="KW-1185">Reference proteome</keyword>
<dbReference type="AlphaFoldDB" id="F4PY80"/>
<dbReference type="OMA" id="AISHYCK"/>
<dbReference type="OrthoDB" id="6620615at2759"/>
<dbReference type="Pfam" id="PF12796">
    <property type="entry name" value="Ank_2"/>
    <property type="match status" value="1"/>
</dbReference>
<dbReference type="EMBL" id="GL883014">
    <property type="protein sequence ID" value="EGG19740.1"/>
    <property type="molecule type" value="Genomic_DNA"/>
</dbReference>
<reference evidence="2" key="1">
    <citation type="journal article" date="2011" name="Genome Res.">
        <title>Phylogeny-wide analysis of social amoeba genomes highlights ancient origins for complex intercellular communication.</title>
        <authorList>
            <person name="Heidel A.J."/>
            <person name="Lawal H.M."/>
            <person name="Felder M."/>
            <person name="Schilde C."/>
            <person name="Helps N.R."/>
            <person name="Tunggal B."/>
            <person name="Rivero F."/>
            <person name="John U."/>
            <person name="Schleicher M."/>
            <person name="Eichinger L."/>
            <person name="Platzer M."/>
            <person name="Noegel A.A."/>
            <person name="Schaap P."/>
            <person name="Gloeckner G."/>
        </authorList>
    </citation>
    <scope>NUCLEOTIDE SEQUENCE [LARGE SCALE GENOMIC DNA]</scope>
    <source>
        <strain evidence="2">SH3</strain>
    </source>
</reference>
<dbReference type="GeneID" id="14871686"/>
<evidence type="ECO:0008006" key="3">
    <source>
        <dbReference type="Google" id="ProtNLM"/>
    </source>
</evidence>
<accession>F4PY80</accession>
<protein>
    <recommendedName>
        <fullName evidence="3">Ankyrin repeat-containing protein</fullName>
    </recommendedName>
</protein>
<dbReference type="InterPro" id="IPR052050">
    <property type="entry name" value="SecEffector_AnkRepeat"/>
</dbReference>
<organism evidence="1 2">
    <name type="scientific">Cavenderia fasciculata</name>
    <name type="common">Slime mold</name>
    <name type="synonym">Dictyostelium fasciculatum</name>
    <dbReference type="NCBI Taxonomy" id="261658"/>
    <lineage>
        <taxon>Eukaryota</taxon>
        <taxon>Amoebozoa</taxon>
        <taxon>Evosea</taxon>
        <taxon>Eumycetozoa</taxon>
        <taxon>Dictyostelia</taxon>
        <taxon>Acytosteliales</taxon>
        <taxon>Cavenderiaceae</taxon>
        <taxon>Cavenderia</taxon>
    </lineage>
</organism>
<dbReference type="RefSeq" id="XP_004358034.1">
    <property type="nucleotide sequence ID" value="XM_004357977.1"/>
</dbReference>
<evidence type="ECO:0000313" key="2">
    <source>
        <dbReference type="Proteomes" id="UP000007797"/>
    </source>
</evidence>
<name>F4PY80_CACFS</name>
<sequence length="443" mass="50639">MNPEFRKKFSYEISEWMRYKLMIIFNEMNMVITNNNNNNITFINLFRLTVIKRLIFNHVRDISIYKQGVGARRHGGHETQSLKGSDIVMLPDFGMISRFAMTWDFIKHYLPDNDKAVDINIKMTMKTRGNAISHYCKHTRSNLETLIHLIDDWSPDFDPNSYWGIVSSLASNNRYDILEYLIKKYPNIGVFNAMESAVVSGSLPIVQLLQSFKKPALNTIVNAINIAADYGHLNVITYLHEMNNNSNIGKSNYYETSTIASSKGHLHVLKFLHENGYPFYYEAMDKAAANGYIEIVKFLHENRSEGCSKQAMDKANSLEMIQYLHTHRTEGCSKQAMDNASGCGKLDVVKWLHENRSEGCSTGAMDHAKTFEIVQYLHTHRTEGCTKEAIDTASLIGRLDTVEFLHFHRTEGATKRAMDCAAYSGHLNILQVPYLSIYPCQIN</sequence>
<dbReference type="KEGG" id="dfa:DFA_00318"/>
<dbReference type="InterPro" id="IPR036770">
    <property type="entry name" value="Ankyrin_rpt-contain_sf"/>
</dbReference>
<dbReference type="SUPFAM" id="SSF48403">
    <property type="entry name" value="Ankyrin repeat"/>
    <property type="match status" value="1"/>
</dbReference>